<dbReference type="Proteomes" id="UP000238205">
    <property type="component" value="Unassembled WGS sequence"/>
</dbReference>
<dbReference type="SUPFAM" id="SSF53187">
    <property type="entry name" value="Zn-dependent exopeptidases"/>
    <property type="match status" value="1"/>
</dbReference>
<evidence type="ECO:0000313" key="5">
    <source>
        <dbReference type="EMBL" id="PRY79345.1"/>
    </source>
</evidence>
<dbReference type="PANTHER" id="PTHR11014">
    <property type="entry name" value="PEPTIDASE M20 FAMILY MEMBER"/>
    <property type="match status" value="1"/>
</dbReference>
<name>A0A2T0W2A8_9LACT</name>
<feature type="binding site" evidence="3">
    <location>
        <position position="107"/>
    </location>
    <ligand>
        <name>Mn(2+)</name>
        <dbReference type="ChEBI" id="CHEBI:29035"/>
        <label>2</label>
    </ligand>
</feature>
<feature type="binding site" evidence="3">
    <location>
        <position position="141"/>
    </location>
    <ligand>
        <name>Mn(2+)</name>
        <dbReference type="ChEBI" id="CHEBI:29035"/>
        <label>2</label>
    </ligand>
</feature>
<dbReference type="AlphaFoldDB" id="A0A2T0W2A8"/>
<dbReference type="GO" id="GO:0016787">
    <property type="term" value="F:hydrolase activity"/>
    <property type="evidence" value="ECO:0007669"/>
    <property type="project" value="UniProtKB-KW"/>
</dbReference>
<gene>
    <name evidence="5" type="ORF">CLV38_12327</name>
</gene>
<dbReference type="InterPro" id="IPR002933">
    <property type="entry name" value="Peptidase_M20"/>
</dbReference>
<reference evidence="5 6" key="1">
    <citation type="submission" date="2018-03" db="EMBL/GenBank/DDBJ databases">
        <title>Genomic Encyclopedia of Archaeal and Bacterial Type Strains, Phase II (KMG-II): from individual species to whole genera.</title>
        <authorList>
            <person name="Goeker M."/>
        </authorList>
    </citation>
    <scope>NUCLEOTIDE SEQUENCE [LARGE SCALE GENOMIC DNA]</scope>
    <source>
        <strain evidence="5 6">DSM 13175</strain>
    </source>
</reference>
<evidence type="ECO:0000256" key="2">
    <source>
        <dbReference type="ARBA" id="ARBA00022801"/>
    </source>
</evidence>
<comment type="caution">
    <text evidence="5">The sequence shown here is derived from an EMBL/GenBank/DDBJ whole genome shotgun (WGS) entry which is preliminary data.</text>
</comment>
<sequence>MTIENLEEDLNHLFPETVKWRRHLHENPEPSFEEWNTRQFIAAKLREFGYEEIEEEVGGGGIVAYLRGEHYGPTIAFRADFDALRIEEETGLDFSSKNPGVMHACGHDGHTATLLSVAKVLKAHENDLAGTVKFIFQHAEEVLPGGGKSMVDAGVLDDVDAVYGLHLRSPLEYGTVSYCSGYAMAAADFFSITIQGKGGHAAHPSSTVDAVVVASYVVNQLQSIISRQKDPNQSGVLTFSTFKAGDGAHNVIADKASLKGTVRTFDPDLRDLVEEKLKTMTESICQAHGATCEVNYTRGYPALYNHIEETELIKTLFTENRKEVKVESIPLRMGGEDFSYFLQKKPGSFFFVHSGNEEKGIVYPHHHPKFDFDERAMLVGGKCFVDIVEHYLMAPTKTVEESQHVAGE</sequence>
<dbReference type="PIRSF" id="PIRSF005962">
    <property type="entry name" value="Pept_M20D_amidohydro"/>
    <property type="match status" value="1"/>
</dbReference>
<keyword evidence="6" id="KW-1185">Reference proteome</keyword>
<keyword evidence="3" id="KW-0464">Manganese</keyword>
<evidence type="ECO:0000259" key="4">
    <source>
        <dbReference type="Pfam" id="PF07687"/>
    </source>
</evidence>
<dbReference type="Gene3D" id="3.30.70.360">
    <property type="match status" value="1"/>
</dbReference>
<dbReference type="InterPro" id="IPR036264">
    <property type="entry name" value="Bact_exopeptidase_dim_dom"/>
</dbReference>
<feature type="domain" description="Peptidase M20 dimerisation" evidence="4">
    <location>
        <begin position="190"/>
        <end position="282"/>
    </location>
</feature>
<dbReference type="PANTHER" id="PTHR11014:SF63">
    <property type="entry name" value="METALLOPEPTIDASE, PUTATIVE (AFU_ORTHOLOGUE AFUA_6G09600)-RELATED"/>
    <property type="match status" value="1"/>
</dbReference>
<dbReference type="GO" id="GO:0046872">
    <property type="term" value="F:metal ion binding"/>
    <property type="evidence" value="ECO:0007669"/>
    <property type="project" value="UniProtKB-KW"/>
</dbReference>
<comment type="similarity">
    <text evidence="1">Belongs to the peptidase M20 family.</text>
</comment>
<protein>
    <submittedName>
        <fullName evidence="5">Amidohydrolase</fullName>
    </submittedName>
</protein>
<dbReference type="InterPro" id="IPR011650">
    <property type="entry name" value="Peptidase_M20_dimer"/>
</dbReference>
<feature type="binding site" evidence="3">
    <location>
        <position position="166"/>
    </location>
    <ligand>
        <name>Mn(2+)</name>
        <dbReference type="ChEBI" id="CHEBI:29035"/>
        <label>2</label>
    </ligand>
</feature>
<dbReference type="Pfam" id="PF07687">
    <property type="entry name" value="M20_dimer"/>
    <property type="match status" value="1"/>
</dbReference>
<dbReference type="Pfam" id="PF01546">
    <property type="entry name" value="Peptidase_M20"/>
    <property type="match status" value="1"/>
</dbReference>
<feature type="binding site" evidence="3">
    <location>
        <position position="366"/>
    </location>
    <ligand>
        <name>Mn(2+)</name>
        <dbReference type="ChEBI" id="CHEBI:29035"/>
        <label>2</label>
    </ligand>
</feature>
<dbReference type="SUPFAM" id="SSF55031">
    <property type="entry name" value="Bacterial exopeptidase dimerisation domain"/>
    <property type="match status" value="1"/>
</dbReference>
<dbReference type="InterPro" id="IPR017439">
    <property type="entry name" value="Amidohydrolase"/>
</dbReference>
<dbReference type="FunFam" id="3.30.70.360:FF:000014">
    <property type="entry name" value="N-acyl-L-amino acid amidohydrolase"/>
    <property type="match status" value="1"/>
</dbReference>
<dbReference type="OrthoDB" id="9776731at2"/>
<keyword evidence="2 5" id="KW-0378">Hydrolase</keyword>
<organism evidence="5 6">
    <name type="scientific">Alkalibacterium olivapovliticus</name>
    <dbReference type="NCBI Taxonomy" id="99907"/>
    <lineage>
        <taxon>Bacteria</taxon>
        <taxon>Bacillati</taxon>
        <taxon>Bacillota</taxon>
        <taxon>Bacilli</taxon>
        <taxon>Lactobacillales</taxon>
        <taxon>Carnobacteriaceae</taxon>
        <taxon>Alkalibacterium</taxon>
    </lineage>
</organism>
<evidence type="ECO:0000256" key="1">
    <source>
        <dbReference type="ARBA" id="ARBA00006153"/>
    </source>
</evidence>
<dbReference type="RefSeq" id="WP_106195188.1">
    <property type="nucleotide sequence ID" value="NZ_PVTO01000023.1"/>
</dbReference>
<evidence type="ECO:0000313" key="6">
    <source>
        <dbReference type="Proteomes" id="UP000238205"/>
    </source>
</evidence>
<evidence type="ECO:0000256" key="3">
    <source>
        <dbReference type="PIRSR" id="PIRSR005962-1"/>
    </source>
</evidence>
<dbReference type="EMBL" id="PVTO01000023">
    <property type="protein sequence ID" value="PRY79345.1"/>
    <property type="molecule type" value="Genomic_DNA"/>
</dbReference>
<accession>A0A2T0W2A8</accession>
<comment type="cofactor">
    <cofactor evidence="3">
        <name>Mn(2+)</name>
        <dbReference type="ChEBI" id="CHEBI:29035"/>
    </cofactor>
    <text evidence="3">The Mn(2+) ion enhances activity.</text>
</comment>
<dbReference type="Gene3D" id="3.40.630.10">
    <property type="entry name" value="Zn peptidases"/>
    <property type="match status" value="1"/>
</dbReference>
<keyword evidence="3" id="KW-0479">Metal-binding</keyword>
<proteinExistence type="inferred from homology"/>
<dbReference type="NCBIfam" id="TIGR01891">
    <property type="entry name" value="amidohydrolases"/>
    <property type="match status" value="1"/>
</dbReference>
<feature type="binding site" evidence="3">
    <location>
        <position position="105"/>
    </location>
    <ligand>
        <name>Mn(2+)</name>
        <dbReference type="ChEBI" id="CHEBI:29035"/>
        <label>2</label>
    </ligand>
</feature>